<feature type="transmembrane region" description="Helical" evidence="5">
    <location>
        <begin position="110"/>
        <end position="130"/>
    </location>
</feature>
<comment type="caution">
    <text evidence="7">The sequence shown here is derived from an EMBL/GenBank/DDBJ whole genome shotgun (WGS) entry which is preliminary data.</text>
</comment>
<dbReference type="PANTHER" id="PTHR23291">
    <property type="entry name" value="BAX INHIBITOR-RELATED"/>
    <property type="match status" value="1"/>
</dbReference>
<feature type="transmembrane region" description="Helical" evidence="5">
    <location>
        <begin position="142"/>
        <end position="161"/>
    </location>
</feature>
<feature type="transmembrane region" description="Helical" evidence="5">
    <location>
        <begin position="199"/>
        <end position="218"/>
    </location>
</feature>
<reference evidence="8" key="1">
    <citation type="submission" date="2023-01" db="EMBL/GenBank/DDBJ databases">
        <title>Key to firefly adult light organ development and bioluminescence: homeobox transcription factors regulate luciferase expression and transportation to peroxisome.</title>
        <authorList>
            <person name="Fu X."/>
        </authorList>
    </citation>
    <scope>NUCLEOTIDE SEQUENCE [LARGE SCALE GENOMIC DNA]</scope>
</reference>
<evidence type="ECO:0000256" key="3">
    <source>
        <dbReference type="ARBA" id="ARBA00022989"/>
    </source>
</evidence>
<gene>
    <name evidence="7" type="ORF">RN001_009339</name>
</gene>
<name>A0AAN7P6H7_9COLE</name>
<evidence type="ECO:0000256" key="5">
    <source>
        <dbReference type="RuleBase" id="RU004379"/>
    </source>
</evidence>
<evidence type="ECO:0000313" key="8">
    <source>
        <dbReference type="Proteomes" id="UP001353858"/>
    </source>
</evidence>
<dbReference type="EMBL" id="JARPUR010000004">
    <property type="protein sequence ID" value="KAK4876833.1"/>
    <property type="molecule type" value="Genomic_DNA"/>
</dbReference>
<dbReference type="PANTHER" id="PTHR23291:SF47">
    <property type="entry name" value="TRANSMEMBRANE BAX INHIBITOR MOTIF CONTAINING 7"/>
    <property type="match status" value="1"/>
</dbReference>
<comment type="subcellular location">
    <subcellularLocation>
        <location evidence="1">Membrane</location>
        <topology evidence="1">Multi-pass membrane protein</topology>
    </subcellularLocation>
</comment>
<dbReference type="Proteomes" id="UP001353858">
    <property type="component" value="Unassembled WGS sequence"/>
</dbReference>
<organism evidence="7 8">
    <name type="scientific">Aquatica leii</name>
    <dbReference type="NCBI Taxonomy" id="1421715"/>
    <lineage>
        <taxon>Eukaryota</taxon>
        <taxon>Metazoa</taxon>
        <taxon>Ecdysozoa</taxon>
        <taxon>Arthropoda</taxon>
        <taxon>Hexapoda</taxon>
        <taxon>Insecta</taxon>
        <taxon>Pterygota</taxon>
        <taxon>Neoptera</taxon>
        <taxon>Endopterygota</taxon>
        <taxon>Coleoptera</taxon>
        <taxon>Polyphaga</taxon>
        <taxon>Elateriformia</taxon>
        <taxon>Elateroidea</taxon>
        <taxon>Lampyridae</taxon>
        <taxon>Luciolinae</taxon>
        <taxon>Aquatica</taxon>
    </lineage>
</organism>
<keyword evidence="8" id="KW-1185">Reference proteome</keyword>
<feature type="transmembrane region" description="Helical" evidence="5">
    <location>
        <begin position="230"/>
        <end position="251"/>
    </location>
</feature>
<feature type="transmembrane region" description="Helical" evidence="5">
    <location>
        <begin position="173"/>
        <end position="193"/>
    </location>
</feature>
<evidence type="ECO:0008006" key="9">
    <source>
        <dbReference type="Google" id="ProtNLM"/>
    </source>
</evidence>
<comment type="similarity">
    <text evidence="5">Belongs to the BI1 family.</text>
</comment>
<evidence type="ECO:0000256" key="2">
    <source>
        <dbReference type="ARBA" id="ARBA00022692"/>
    </source>
</evidence>
<proteinExistence type="inferred from homology"/>
<feature type="compositionally biased region" description="Low complexity" evidence="6">
    <location>
        <begin position="54"/>
        <end position="69"/>
    </location>
</feature>
<sequence>MTTWNSNPYPPPNPNQGYYGQQPGGYPVPQQPYPGAGYPNAPPTYPGAVPPQGYPAGPGAPYGPEQQYGQPAGGGYMQQDMYGTNYPEDMDVKGFGFSDKTIRRAFIRKVYSILMLQLLITSAIISFFLFHDGAKRFVRTNTWLIFVAFAVVFVAMIALACCGEVRRKSPANYILLGLFTLAESFMLAVATSQYSVPEVLMAVGITAVICLALTLFAFQTKWDFTMCGGFLFICVIVLLIFGLIASIMAATGNGNRIVSLVYASLGALLFSIYLIYDTQLMMGGKHKYSISPEEYIFAALNLYVDIINIFIYILTIIGASRD</sequence>
<dbReference type="CDD" id="cd10428">
    <property type="entry name" value="LFG_like"/>
    <property type="match status" value="1"/>
</dbReference>
<keyword evidence="2 5" id="KW-0812">Transmembrane</keyword>
<feature type="region of interest" description="Disordered" evidence="6">
    <location>
        <begin position="1"/>
        <end position="69"/>
    </location>
</feature>
<feature type="compositionally biased region" description="Pro residues" evidence="6">
    <location>
        <begin position="40"/>
        <end position="53"/>
    </location>
</feature>
<dbReference type="GO" id="GO:0016020">
    <property type="term" value="C:membrane"/>
    <property type="evidence" value="ECO:0007669"/>
    <property type="project" value="UniProtKB-SubCell"/>
</dbReference>
<feature type="compositionally biased region" description="Low complexity" evidence="6">
    <location>
        <begin position="15"/>
        <end position="39"/>
    </location>
</feature>
<accession>A0AAN7P6H7</accession>
<dbReference type="AlphaFoldDB" id="A0AAN7P6H7"/>
<evidence type="ECO:0000256" key="1">
    <source>
        <dbReference type="ARBA" id="ARBA00004141"/>
    </source>
</evidence>
<feature type="transmembrane region" description="Helical" evidence="5">
    <location>
        <begin position="257"/>
        <end position="276"/>
    </location>
</feature>
<evidence type="ECO:0000256" key="4">
    <source>
        <dbReference type="ARBA" id="ARBA00023136"/>
    </source>
</evidence>
<evidence type="ECO:0000256" key="6">
    <source>
        <dbReference type="SAM" id="MobiDB-lite"/>
    </source>
</evidence>
<protein>
    <recommendedName>
        <fullName evidence="9">Protein lifeguard 1</fullName>
    </recommendedName>
</protein>
<dbReference type="InterPro" id="IPR006214">
    <property type="entry name" value="Bax_inhibitor_1-related"/>
</dbReference>
<evidence type="ECO:0000313" key="7">
    <source>
        <dbReference type="EMBL" id="KAK4876833.1"/>
    </source>
</evidence>
<feature type="transmembrane region" description="Helical" evidence="5">
    <location>
        <begin position="296"/>
        <end position="319"/>
    </location>
</feature>
<keyword evidence="3 5" id="KW-1133">Transmembrane helix</keyword>
<dbReference type="Pfam" id="PF01027">
    <property type="entry name" value="Bax1-I"/>
    <property type="match status" value="1"/>
</dbReference>
<keyword evidence="4 5" id="KW-0472">Membrane</keyword>
<dbReference type="SUPFAM" id="SSF81995">
    <property type="entry name" value="beta-sandwich domain of Sec23/24"/>
    <property type="match status" value="1"/>
</dbReference>